<evidence type="ECO:0000313" key="1">
    <source>
        <dbReference type="EMBL" id="KAF5609473.1"/>
    </source>
</evidence>
<dbReference type="Proteomes" id="UP000547976">
    <property type="component" value="Unassembled WGS sequence"/>
</dbReference>
<protein>
    <submittedName>
        <fullName evidence="1">Uncharacterized protein</fullName>
    </submittedName>
</protein>
<sequence>MPQISFDSIQDLLMHMDHIPDDRRQFLDDYLTHNYNGDYYILRITEFTQSKIMASDELKRMLRGFYCWHEVWNVLNQYYYMSYAPNAGDPLGLGVHISRQEARVNVNMFVARLGEEIGHSAFLGAFHAHREEAMVLLETIVHRRCASPEELALVAAQIPIYAPLQTKDCLCPLPGGAWGPPKAKWERHKSLWEMLIHREIRPEVQELARRVHSLMCIVDGSEGSEPITK</sequence>
<gene>
    <name evidence="1" type="ORF">FSUBG_3947</name>
</gene>
<evidence type="ECO:0000313" key="2">
    <source>
        <dbReference type="Proteomes" id="UP000547976"/>
    </source>
</evidence>
<dbReference type="GeneID" id="59316600"/>
<organism evidence="1 2">
    <name type="scientific">Gibberella subglutinans</name>
    <name type="common">Fusarium subglutinans</name>
    <dbReference type="NCBI Taxonomy" id="42677"/>
    <lineage>
        <taxon>Eukaryota</taxon>
        <taxon>Fungi</taxon>
        <taxon>Dikarya</taxon>
        <taxon>Ascomycota</taxon>
        <taxon>Pezizomycotina</taxon>
        <taxon>Sordariomycetes</taxon>
        <taxon>Hypocreomycetidae</taxon>
        <taxon>Hypocreales</taxon>
        <taxon>Nectriaceae</taxon>
        <taxon>Fusarium</taxon>
        <taxon>Fusarium fujikuroi species complex</taxon>
    </lineage>
</organism>
<dbReference type="OrthoDB" id="5099635at2759"/>
<dbReference type="AlphaFoldDB" id="A0A8H5Q8L4"/>
<keyword evidence="2" id="KW-1185">Reference proteome</keyword>
<proteinExistence type="predicted"/>
<name>A0A8H5Q8L4_GIBSU</name>
<dbReference type="EMBL" id="JAAOAV010000034">
    <property type="protein sequence ID" value="KAF5609473.1"/>
    <property type="molecule type" value="Genomic_DNA"/>
</dbReference>
<dbReference type="RefSeq" id="XP_036540505.1">
    <property type="nucleotide sequence ID" value="XM_036681882.1"/>
</dbReference>
<comment type="caution">
    <text evidence="1">The sequence shown here is derived from an EMBL/GenBank/DDBJ whole genome shotgun (WGS) entry which is preliminary data.</text>
</comment>
<reference evidence="1 2" key="1">
    <citation type="submission" date="2020-05" db="EMBL/GenBank/DDBJ databases">
        <title>Identification and distribution of gene clusters putatively required for synthesis of sphingolipid metabolism inhibitors in phylogenetically diverse species of the filamentous fungus Fusarium.</title>
        <authorList>
            <person name="Kim H.-S."/>
            <person name="Busman M."/>
            <person name="Brown D.W."/>
            <person name="Divon H."/>
            <person name="Uhlig S."/>
            <person name="Proctor R.H."/>
        </authorList>
    </citation>
    <scope>NUCLEOTIDE SEQUENCE [LARGE SCALE GENOMIC DNA]</scope>
    <source>
        <strain evidence="1 2">NRRL 66333</strain>
    </source>
</reference>
<accession>A0A8H5Q8L4</accession>